<organism evidence="5 7">
    <name type="scientific">Pseudomonas grimontii</name>
    <dbReference type="NCBI Taxonomy" id="129847"/>
    <lineage>
        <taxon>Bacteria</taxon>
        <taxon>Pseudomonadati</taxon>
        <taxon>Pseudomonadota</taxon>
        <taxon>Gammaproteobacteria</taxon>
        <taxon>Pseudomonadales</taxon>
        <taxon>Pseudomonadaceae</taxon>
        <taxon>Pseudomonas</taxon>
    </lineage>
</organism>
<dbReference type="InterPro" id="IPR050832">
    <property type="entry name" value="Bact_Acetyltransf"/>
</dbReference>
<accession>A0A1H1H0K3</accession>
<gene>
    <name evidence="5" type="ORF">FIV39_30805</name>
    <name evidence="4" type="ORF">SAMN04490186_3881</name>
</gene>
<dbReference type="GO" id="GO:0016747">
    <property type="term" value="F:acyltransferase activity, transferring groups other than amino-acyl groups"/>
    <property type="evidence" value="ECO:0007669"/>
    <property type="project" value="InterPro"/>
</dbReference>
<keyword evidence="4" id="KW-0689">Ribosomal protein</keyword>
<comment type="caution">
    <text evidence="5">The sequence shown here is derived from an EMBL/GenBank/DDBJ whole genome shotgun (WGS) entry which is preliminary data.</text>
</comment>
<dbReference type="EMBL" id="FNKM01000002">
    <property type="protein sequence ID" value="SDR18974.1"/>
    <property type="molecule type" value="Genomic_DNA"/>
</dbReference>
<evidence type="ECO:0000313" key="6">
    <source>
        <dbReference type="Proteomes" id="UP000198740"/>
    </source>
</evidence>
<dbReference type="CDD" id="cd04301">
    <property type="entry name" value="NAT_SF"/>
    <property type="match status" value="1"/>
</dbReference>
<evidence type="ECO:0000313" key="7">
    <source>
        <dbReference type="Proteomes" id="UP000317267"/>
    </source>
</evidence>
<dbReference type="InterPro" id="IPR000182">
    <property type="entry name" value="GNAT_dom"/>
</dbReference>
<dbReference type="RefSeq" id="WP_090409947.1">
    <property type="nucleotide sequence ID" value="NZ_FNKM01000002.1"/>
</dbReference>
<protein>
    <submittedName>
        <fullName evidence="5">GNAT family N-acetyltransferase</fullName>
    </submittedName>
    <submittedName>
        <fullName evidence="4">Ribosomal protein S18 acetylase RimI</fullName>
    </submittedName>
</protein>
<dbReference type="Proteomes" id="UP000317267">
    <property type="component" value="Unassembled WGS sequence"/>
</dbReference>
<evidence type="ECO:0000256" key="1">
    <source>
        <dbReference type="ARBA" id="ARBA00022679"/>
    </source>
</evidence>
<dbReference type="InterPro" id="IPR016181">
    <property type="entry name" value="Acyl_CoA_acyltransferase"/>
</dbReference>
<name>A0A1H1H0K3_9PSED</name>
<evidence type="ECO:0000256" key="2">
    <source>
        <dbReference type="ARBA" id="ARBA00023315"/>
    </source>
</evidence>
<evidence type="ECO:0000313" key="5">
    <source>
        <dbReference type="EMBL" id="TWR54375.1"/>
    </source>
</evidence>
<feature type="domain" description="N-acetyltransferase" evidence="3">
    <location>
        <begin position="2"/>
        <end position="172"/>
    </location>
</feature>
<keyword evidence="6" id="KW-1185">Reference proteome</keyword>
<dbReference type="Proteomes" id="UP000198740">
    <property type="component" value="Unassembled WGS sequence"/>
</dbReference>
<keyword evidence="1 5" id="KW-0808">Transferase</keyword>
<sequence length="178" mass="19808">MLNIRAATKADLDSLRAVGCETYQAHFSTLWSPAGMQDFLEQDFSRDSLSRSLDRPARHSWLIASDNEGAPLGFAKVNWSTPAPITGELGAELQKIYFLKSAAGLGYGRQLLQFICDQAVQRAEHLLWLDVLKSNSNAQRFYAGFGFRRIGEIPFSTDLAEIGMVVMGLELNQHQAEK</sequence>
<dbReference type="Pfam" id="PF00583">
    <property type="entry name" value="Acetyltransf_1"/>
    <property type="match status" value="1"/>
</dbReference>
<dbReference type="OrthoDB" id="143110at2"/>
<dbReference type="GO" id="GO:0005840">
    <property type="term" value="C:ribosome"/>
    <property type="evidence" value="ECO:0007669"/>
    <property type="project" value="UniProtKB-KW"/>
</dbReference>
<dbReference type="PROSITE" id="PS51186">
    <property type="entry name" value="GNAT"/>
    <property type="match status" value="1"/>
</dbReference>
<evidence type="ECO:0000313" key="4">
    <source>
        <dbReference type="EMBL" id="SDR18974.1"/>
    </source>
</evidence>
<dbReference type="SUPFAM" id="SSF55729">
    <property type="entry name" value="Acyl-CoA N-acyltransferases (Nat)"/>
    <property type="match status" value="1"/>
</dbReference>
<dbReference type="PANTHER" id="PTHR43877">
    <property type="entry name" value="AMINOALKYLPHOSPHONATE N-ACETYLTRANSFERASE-RELATED-RELATED"/>
    <property type="match status" value="1"/>
</dbReference>
<keyword evidence="4" id="KW-0687">Ribonucleoprotein</keyword>
<reference evidence="4 6" key="1">
    <citation type="submission" date="2016-10" db="EMBL/GenBank/DDBJ databases">
        <authorList>
            <person name="Varghese N."/>
            <person name="Submissions S."/>
        </authorList>
    </citation>
    <scope>NUCLEOTIDE SEQUENCE [LARGE SCALE GENOMIC DNA]</scope>
    <source>
        <strain evidence="4 6">BS2976</strain>
    </source>
</reference>
<dbReference type="Gene3D" id="3.40.630.30">
    <property type="match status" value="1"/>
</dbReference>
<keyword evidence="2" id="KW-0012">Acyltransferase</keyword>
<dbReference type="AlphaFoldDB" id="A0A1H1H0K3"/>
<dbReference type="PANTHER" id="PTHR43877:SF2">
    <property type="entry name" value="AMINOALKYLPHOSPHONATE N-ACETYLTRANSFERASE-RELATED"/>
    <property type="match status" value="1"/>
</dbReference>
<reference evidence="5 7" key="2">
    <citation type="submission" date="2019-06" db="EMBL/GenBank/DDBJ databases">
        <title>Pseudomonas bimorpha sp. nov. isolated from bovine raw milk and skim milk concentrate.</title>
        <authorList>
            <person name="Hofmann K."/>
            <person name="Huptas C."/>
            <person name="Doll E."/>
            <person name="Scherer S."/>
            <person name="Wenning M."/>
        </authorList>
    </citation>
    <scope>NUCLEOTIDE SEQUENCE [LARGE SCALE GENOMIC DNA]</scope>
    <source>
        <strain evidence="5 7">DSM 17515</strain>
    </source>
</reference>
<proteinExistence type="predicted"/>
<dbReference type="EMBL" id="VFES01000034">
    <property type="protein sequence ID" value="TWR54375.1"/>
    <property type="molecule type" value="Genomic_DNA"/>
</dbReference>
<evidence type="ECO:0000259" key="3">
    <source>
        <dbReference type="PROSITE" id="PS51186"/>
    </source>
</evidence>